<dbReference type="Proteomes" id="UP000824890">
    <property type="component" value="Unassembled WGS sequence"/>
</dbReference>
<protein>
    <submittedName>
        <fullName evidence="2">Uncharacterized protein</fullName>
    </submittedName>
</protein>
<evidence type="ECO:0000313" key="3">
    <source>
        <dbReference type="Proteomes" id="UP000824890"/>
    </source>
</evidence>
<reference evidence="2 3" key="1">
    <citation type="submission" date="2021-05" db="EMBL/GenBank/DDBJ databases">
        <title>Genome Assembly of Synthetic Allotetraploid Brassica napus Reveals Homoeologous Exchanges between Subgenomes.</title>
        <authorList>
            <person name="Davis J.T."/>
        </authorList>
    </citation>
    <scope>NUCLEOTIDE SEQUENCE [LARGE SCALE GENOMIC DNA]</scope>
    <source>
        <strain evidence="3">cv. Da-Ae</strain>
        <tissue evidence="2">Seedling</tissue>
    </source>
</reference>
<keyword evidence="3" id="KW-1185">Reference proteome</keyword>
<dbReference type="PANTHER" id="PTHR45770">
    <property type="entry name" value="ATP-DEPENDENT 6-PHOSPHOFRUCTOKINASE 1"/>
    <property type="match status" value="1"/>
</dbReference>
<gene>
    <name evidence="2" type="ORF">HID58_046434</name>
</gene>
<sequence length="77" mass="8699">MASFVEEAHPAINEAHFEAESSENGIGFVKRLCVVTVSSFYLEGEGELLEFIEIRIKGNGHMVIVRSCDNMWIILQR</sequence>
<proteinExistence type="predicted"/>
<evidence type="ECO:0000313" key="2">
    <source>
        <dbReference type="EMBL" id="KAH0896866.1"/>
    </source>
</evidence>
<name>A0ABQ8AWG7_BRANA</name>
<dbReference type="EMBL" id="JAGKQM010000012">
    <property type="protein sequence ID" value="KAH0896866.1"/>
    <property type="molecule type" value="Genomic_DNA"/>
</dbReference>
<organism evidence="2 3">
    <name type="scientific">Brassica napus</name>
    <name type="common">Rape</name>
    <dbReference type="NCBI Taxonomy" id="3708"/>
    <lineage>
        <taxon>Eukaryota</taxon>
        <taxon>Viridiplantae</taxon>
        <taxon>Streptophyta</taxon>
        <taxon>Embryophyta</taxon>
        <taxon>Tracheophyta</taxon>
        <taxon>Spermatophyta</taxon>
        <taxon>Magnoliopsida</taxon>
        <taxon>eudicotyledons</taxon>
        <taxon>Gunneridae</taxon>
        <taxon>Pentapetalae</taxon>
        <taxon>rosids</taxon>
        <taxon>malvids</taxon>
        <taxon>Brassicales</taxon>
        <taxon>Brassicaceae</taxon>
        <taxon>Brassiceae</taxon>
        <taxon>Brassica</taxon>
    </lineage>
</organism>
<dbReference type="InterPro" id="IPR050929">
    <property type="entry name" value="PFKA"/>
</dbReference>
<evidence type="ECO:0000256" key="1">
    <source>
        <dbReference type="ARBA" id="ARBA00022533"/>
    </source>
</evidence>
<keyword evidence="1" id="KW-0021">Allosteric enzyme</keyword>
<accession>A0ABQ8AWG7</accession>
<comment type="caution">
    <text evidence="2">The sequence shown here is derived from an EMBL/GenBank/DDBJ whole genome shotgun (WGS) entry which is preliminary data.</text>
</comment>